<comment type="caution">
    <text evidence="2">The sequence shown here is derived from an EMBL/GenBank/DDBJ whole genome shotgun (WGS) entry which is preliminary data.</text>
</comment>
<dbReference type="EMBL" id="JANPWB010000003">
    <property type="protein sequence ID" value="KAJ1204552.1"/>
    <property type="molecule type" value="Genomic_DNA"/>
</dbReference>
<feature type="region of interest" description="Disordered" evidence="1">
    <location>
        <begin position="1"/>
        <end position="127"/>
    </location>
</feature>
<feature type="compositionally biased region" description="Polar residues" evidence="1">
    <location>
        <begin position="39"/>
        <end position="49"/>
    </location>
</feature>
<dbReference type="AlphaFoldDB" id="A0AAV7VV65"/>
<dbReference type="Proteomes" id="UP001066276">
    <property type="component" value="Chromosome 2_1"/>
</dbReference>
<reference evidence="2" key="1">
    <citation type="journal article" date="2022" name="bioRxiv">
        <title>Sequencing and chromosome-scale assembly of the giantPleurodeles waltlgenome.</title>
        <authorList>
            <person name="Brown T."/>
            <person name="Elewa A."/>
            <person name="Iarovenko S."/>
            <person name="Subramanian E."/>
            <person name="Araus A.J."/>
            <person name="Petzold A."/>
            <person name="Susuki M."/>
            <person name="Suzuki K.-i.T."/>
            <person name="Hayashi T."/>
            <person name="Toyoda A."/>
            <person name="Oliveira C."/>
            <person name="Osipova E."/>
            <person name="Leigh N.D."/>
            <person name="Simon A."/>
            <person name="Yun M.H."/>
        </authorList>
    </citation>
    <scope>NUCLEOTIDE SEQUENCE</scope>
    <source>
        <strain evidence="2">20211129_DDA</strain>
        <tissue evidence="2">Liver</tissue>
    </source>
</reference>
<proteinExistence type="predicted"/>
<feature type="compositionally biased region" description="Polar residues" evidence="1">
    <location>
        <begin position="80"/>
        <end position="93"/>
    </location>
</feature>
<protein>
    <submittedName>
        <fullName evidence="2">Uncharacterized protein</fullName>
    </submittedName>
</protein>
<evidence type="ECO:0000313" key="2">
    <source>
        <dbReference type="EMBL" id="KAJ1204552.1"/>
    </source>
</evidence>
<organism evidence="2 3">
    <name type="scientific">Pleurodeles waltl</name>
    <name type="common">Iberian ribbed newt</name>
    <dbReference type="NCBI Taxonomy" id="8319"/>
    <lineage>
        <taxon>Eukaryota</taxon>
        <taxon>Metazoa</taxon>
        <taxon>Chordata</taxon>
        <taxon>Craniata</taxon>
        <taxon>Vertebrata</taxon>
        <taxon>Euteleostomi</taxon>
        <taxon>Amphibia</taxon>
        <taxon>Batrachia</taxon>
        <taxon>Caudata</taxon>
        <taxon>Salamandroidea</taxon>
        <taxon>Salamandridae</taxon>
        <taxon>Pleurodelinae</taxon>
        <taxon>Pleurodeles</taxon>
    </lineage>
</organism>
<evidence type="ECO:0000256" key="1">
    <source>
        <dbReference type="SAM" id="MobiDB-lite"/>
    </source>
</evidence>
<gene>
    <name evidence="2" type="ORF">NDU88_008329</name>
</gene>
<name>A0AAV7VV65_PLEWA</name>
<evidence type="ECO:0000313" key="3">
    <source>
        <dbReference type="Proteomes" id="UP001066276"/>
    </source>
</evidence>
<accession>A0AAV7VV65</accession>
<keyword evidence="3" id="KW-1185">Reference proteome</keyword>
<sequence>MAEPPSSPDHHPRPRGPQSERCRQSGPAGHSHLKACVVQKNSNRATSRQGVRDDNTQHHRPRKCRSQAHSSAALVRQASDPAQPSHSARQPSAPTGKPAPSPSSNAPSSPPDQRNHTRPLRASDPSG</sequence>